<dbReference type="AlphaFoldDB" id="A0A6B3L3T6"/>
<protein>
    <submittedName>
        <fullName evidence="1">NYN domain-containing protein</fullName>
    </submittedName>
</protein>
<dbReference type="KEGG" id="soa:G3M56_008580"/>
<dbReference type="InterPro" id="IPR010298">
    <property type="entry name" value="YacP-like"/>
</dbReference>
<dbReference type="PANTHER" id="PTHR34547">
    <property type="entry name" value="YACP-LIKE NYN DOMAIN PROTEIN"/>
    <property type="match status" value="1"/>
</dbReference>
<dbReference type="Proteomes" id="UP000475117">
    <property type="component" value="Chromosome"/>
</dbReference>
<dbReference type="Pfam" id="PF05991">
    <property type="entry name" value="NYN_YacP"/>
    <property type="match status" value="1"/>
</dbReference>
<proteinExistence type="predicted"/>
<accession>A0A6B3L3T6</accession>
<name>A0A6B3L3T6_9BACT</name>
<evidence type="ECO:0000313" key="2">
    <source>
        <dbReference type="Proteomes" id="UP000475117"/>
    </source>
</evidence>
<dbReference type="PANTHER" id="PTHR34547:SF1">
    <property type="entry name" value="YACP-LIKE NYN DOMAIN PROTEIN"/>
    <property type="match status" value="1"/>
</dbReference>
<sequence length="159" mass="17255">MFSGIELADVMERRLLLVDGHSAIHAWPEMKSVIRRGGGDATEPARRMLVQALAAIADATEVEVAVVFDGKGGRHEQVDESTTGIRVVFSGGKRSADGMIERVVAKHGAEIAITVASNDRLVLDAAMAGGADAMSIRGLQQWVDSCDRDFRDRYGRYLR</sequence>
<dbReference type="RefSeq" id="WP_164363530.1">
    <property type="nucleotide sequence ID" value="NZ_CP066776.1"/>
</dbReference>
<organism evidence="1 2">
    <name type="scientific">Sulfuriroseicoccus oceanibius</name>
    <dbReference type="NCBI Taxonomy" id="2707525"/>
    <lineage>
        <taxon>Bacteria</taxon>
        <taxon>Pseudomonadati</taxon>
        <taxon>Verrucomicrobiota</taxon>
        <taxon>Verrucomicrobiia</taxon>
        <taxon>Verrucomicrobiales</taxon>
        <taxon>Verrucomicrobiaceae</taxon>
        <taxon>Sulfuriroseicoccus</taxon>
    </lineage>
</organism>
<gene>
    <name evidence="1" type="ORF">G3M56_008580</name>
</gene>
<reference evidence="1 2" key="1">
    <citation type="submission" date="2020-12" db="EMBL/GenBank/DDBJ databases">
        <title>Sulforoseuscoccus oceanibium gen. nov., sp. nov., a representative of the phylum Verrucomicrobia with special cytoplasmic membrane, and proposal of Sulforoseuscoccusaceae fam. nov.</title>
        <authorList>
            <person name="Xi F."/>
        </authorList>
    </citation>
    <scope>NUCLEOTIDE SEQUENCE [LARGE SCALE GENOMIC DNA]</scope>
    <source>
        <strain evidence="1 2">T37</strain>
    </source>
</reference>
<dbReference type="EMBL" id="CP066776">
    <property type="protein sequence ID" value="QQL43949.1"/>
    <property type="molecule type" value="Genomic_DNA"/>
</dbReference>
<keyword evidence="2" id="KW-1185">Reference proteome</keyword>
<evidence type="ECO:0000313" key="1">
    <source>
        <dbReference type="EMBL" id="QQL43949.1"/>
    </source>
</evidence>